<feature type="domain" description="Endonuclease/exonuclease/phosphatase" evidence="2">
    <location>
        <begin position="32"/>
        <end position="272"/>
    </location>
</feature>
<sequence>MRNVNLRLCIAAFCLLSSVCSQAAQIAQYRVATWNIEWLTEQPIPKSSTSARHNDDLERLAFYAKQLDADVVAFQEVESVALAKRVFGDKYQIILSDRAKPQFRFNQFDDANQYTGFAIKSTISTNDPADIKLEQDKNSRLRFATYIVLEPENKPAIHALSIHLKAGCSGAYRQKRSCLKVLEQAKHLNAWILQQEAAGHQYLIMGDFNHNLAYAGDWLWRAMSANSQAQLLTQTAPAKCKVRSNKKPNQLHQFRSLIDHIVASKQLATTAQNTEQLLYTSQDVLTYKLSDHCPVRSEFQW</sequence>
<dbReference type="Proteomes" id="UP001589645">
    <property type="component" value="Unassembled WGS sequence"/>
</dbReference>
<comment type="caution">
    <text evidence="3">The sequence shown here is derived from an EMBL/GenBank/DDBJ whole genome shotgun (WGS) entry which is preliminary data.</text>
</comment>
<feature type="signal peptide" evidence="1">
    <location>
        <begin position="1"/>
        <end position="23"/>
    </location>
</feature>
<dbReference type="RefSeq" id="WP_390195512.1">
    <property type="nucleotide sequence ID" value="NZ_JBHMEP010000007.1"/>
</dbReference>
<dbReference type="EMBL" id="JBHMEP010000007">
    <property type="protein sequence ID" value="MFB9136891.1"/>
    <property type="molecule type" value="Genomic_DNA"/>
</dbReference>
<dbReference type="Pfam" id="PF03372">
    <property type="entry name" value="Exo_endo_phos"/>
    <property type="match status" value="1"/>
</dbReference>
<organism evidence="3 4">
    <name type="scientific">Vibrio olivae</name>
    <dbReference type="NCBI Taxonomy" id="1243002"/>
    <lineage>
        <taxon>Bacteria</taxon>
        <taxon>Pseudomonadati</taxon>
        <taxon>Pseudomonadota</taxon>
        <taxon>Gammaproteobacteria</taxon>
        <taxon>Vibrionales</taxon>
        <taxon>Vibrionaceae</taxon>
        <taxon>Vibrio</taxon>
    </lineage>
</organism>
<keyword evidence="4" id="KW-1185">Reference proteome</keyword>
<dbReference type="InterPro" id="IPR036691">
    <property type="entry name" value="Endo/exonu/phosph_ase_sf"/>
</dbReference>
<evidence type="ECO:0000313" key="4">
    <source>
        <dbReference type="Proteomes" id="UP001589645"/>
    </source>
</evidence>
<protein>
    <submittedName>
        <fullName evidence="3">Endonuclease/exonuclease/phosphatase family protein</fullName>
    </submittedName>
</protein>
<dbReference type="GO" id="GO:0004519">
    <property type="term" value="F:endonuclease activity"/>
    <property type="evidence" value="ECO:0007669"/>
    <property type="project" value="UniProtKB-KW"/>
</dbReference>
<keyword evidence="3" id="KW-0255">Endonuclease</keyword>
<evidence type="ECO:0000313" key="3">
    <source>
        <dbReference type="EMBL" id="MFB9136891.1"/>
    </source>
</evidence>
<accession>A0ABV5HRK5</accession>
<keyword evidence="3" id="KW-0540">Nuclease</keyword>
<dbReference type="Gene3D" id="3.60.10.10">
    <property type="entry name" value="Endonuclease/exonuclease/phosphatase"/>
    <property type="match status" value="1"/>
</dbReference>
<evidence type="ECO:0000259" key="2">
    <source>
        <dbReference type="Pfam" id="PF03372"/>
    </source>
</evidence>
<dbReference type="SUPFAM" id="SSF56219">
    <property type="entry name" value="DNase I-like"/>
    <property type="match status" value="1"/>
</dbReference>
<reference evidence="3 4" key="1">
    <citation type="submission" date="2024-09" db="EMBL/GenBank/DDBJ databases">
        <authorList>
            <person name="Sun Q."/>
            <person name="Mori K."/>
        </authorList>
    </citation>
    <scope>NUCLEOTIDE SEQUENCE [LARGE SCALE GENOMIC DNA]</scope>
    <source>
        <strain evidence="3 4">CECT 8064</strain>
    </source>
</reference>
<dbReference type="InterPro" id="IPR005135">
    <property type="entry name" value="Endo/exonuclease/phosphatase"/>
</dbReference>
<proteinExistence type="predicted"/>
<evidence type="ECO:0000256" key="1">
    <source>
        <dbReference type="SAM" id="SignalP"/>
    </source>
</evidence>
<keyword evidence="3" id="KW-0378">Hydrolase</keyword>
<gene>
    <name evidence="3" type="ORF">ACFFUV_18125</name>
</gene>
<name>A0ABV5HRK5_9VIBR</name>
<feature type="chain" id="PRO_5046319210" evidence="1">
    <location>
        <begin position="24"/>
        <end position="301"/>
    </location>
</feature>
<keyword evidence="1" id="KW-0732">Signal</keyword>